<dbReference type="InterPro" id="IPR036388">
    <property type="entry name" value="WH-like_DNA-bd_sf"/>
</dbReference>
<reference evidence="2" key="2">
    <citation type="submission" date="2021-04" db="EMBL/GenBank/DDBJ databases">
        <authorList>
            <person name="Gilroy R."/>
        </authorList>
    </citation>
    <scope>NUCLEOTIDE SEQUENCE</scope>
    <source>
        <strain evidence="2">Gambia11-129</strain>
    </source>
</reference>
<evidence type="ECO:0000313" key="2">
    <source>
        <dbReference type="EMBL" id="HIV98944.1"/>
    </source>
</evidence>
<reference evidence="2" key="1">
    <citation type="journal article" date="2021" name="PeerJ">
        <title>Extensive microbial diversity within the chicken gut microbiome revealed by metagenomics and culture.</title>
        <authorList>
            <person name="Gilroy R."/>
            <person name="Ravi A."/>
            <person name="Getino M."/>
            <person name="Pursley I."/>
            <person name="Horton D.L."/>
            <person name="Alikhan N.F."/>
            <person name="Baker D."/>
            <person name="Gharbi K."/>
            <person name="Hall N."/>
            <person name="Watson M."/>
            <person name="Adriaenssens E.M."/>
            <person name="Foster-Nyarko E."/>
            <person name="Jarju S."/>
            <person name="Secka A."/>
            <person name="Antonio M."/>
            <person name="Oren A."/>
            <person name="Chaudhuri R.R."/>
            <person name="La Ragione R."/>
            <person name="Hildebrand F."/>
            <person name="Pallen M.J."/>
        </authorList>
    </citation>
    <scope>NUCLEOTIDE SEQUENCE</scope>
    <source>
        <strain evidence="2">Gambia11-129</strain>
    </source>
</reference>
<dbReference type="InterPro" id="IPR013196">
    <property type="entry name" value="HTH_11"/>
</dbReference>
<dbReference type="EMBL" id="DXHU01000016">
    <property type="protein sequence ID" value="HIV98944.1"/>
    <property type="molecule type" value="Genomic_DNA"/>
</dbReference>
<evidence type="ECO:0000259" key="1">
    <source>
        <dbReference type="Pfam" id="PF08279"/>
    </source>
</evidence>
<dbReference type="AlphaFoldDB" id="A0A9D1PSV6"/>
<evidence type="ECO:0000313" key="3">
    <source>
        <dbReference type="Proteomes" id="UP000823936"/>
    </source>
</evidence>
<sequence>MKGERVAQLELLLKSHPEGLRRAEIARRLGVHRSTISRYVEELKNKVELIDDNNLIKIKNPPDEQEIENLSLYEALALNMSAEALVSSIDIQNPHLASGLRKIAMSMRSYAPKISDNIFALADKIEKSLENSTNRTKVYNKILEVLIDCWVSGHIARMIVESGEEVEMAPYFIGFKEDSLGRYPITVTGRLRHTMDIVTINISGIKSAIMLDETYTIPDNLKPFKTKEKTPGYDAIDMIPLTIKIKERSALNSFSTIIHSDIETKINEKGELICSFKAENSIETMLRIIQSGTSVEVLSPESYKKRLLSYLESIINIYRK</sequence>
<dbReference type="Gene3D" id="1.10.10.10">
    <property type="entry name" value="Winged helix-like DNA-binding domain superfamily/Winged helix DNA-binding domain"/>
    <property type="match status" value="1"/>
</dbReference>
<accession>A0A9D1PSV6</accession>
<proteinExistence type="predicted"/>
<comment type="caution">
    <text evidence="2">The sequence shown here is derived from an EMBL/GenBank/DDBJ whole genome shotgun (WGS) entry which is preliminary data.</text>
</comment>
<organism evidence="2 3">
    <name type="scientific">Candidatus Ornithospirochaeta avicola</name>
    <dbReference type="NCBI Taxonomy" id="2840896"/>
    <lineage>
        <taxon>Bacteria</taxon>
        <taxon>Pseudomonadati</taxon>
        <taxon>Spirochaetota</taxon>
        <taxon>Spirochaetia</taxon>
        <taxon>Spirochaetales</taxon>
        <taxon>Spirochaetaceae</taxon>
        <taxon>Spirochaetaceae incertae sedis</taxon>
        <taxon>Candidatus Ornithospirochaeta</taxon>
    </lineage>
</organism>
<gene>
    <name evidence="2" type="ORF">IAB12_04100</name>
</gene>
<feature type="domain" description="Helix-turn-helix type 11" evidence="1">
    <location>
        <begin position="9"/>
        <end position="46"/>
    </location>
</feature>
<protein>
    <submittedName>
        <fullName evidence="2">WYL domain-containing protein</fullName>
    </submittedName>
</protein>
<dbReference type="Pfam" id="PF08279">
    <property type="entry name" value="HTH_11"/>
    <property type="match status" value="1"/>
</dbReference>
<name>A0A9D1PSV6_9SPIO</name>
<dbReference type="Proteomes" id="UP000823936">
    <property type="component" value="Unassembled WGS sequence"/>
</dbReference>